<organism evidence="3 4">
    <name type="scientific">Bordetella ansorpii</name>
    <dbReference type="NCBI Taxonomy" id="288768"/>
    <lineage>
        <taxon>Bacteria</taxon>
        <taxon>Pseudomonadati</taxon>
        <taxon>Pseudomonadota</taxon>
        <taxon>Betaproteobacteria</taxon>
        <taxon>Burkholderiales</taxon>
        <taxon>Alcaligenaceae</taxon>
        <taxon>Bordetella</taxon>
    </lineage>
</organism>
<protein>
    <submittedName>
        <fullName evidence="3">Isochorismatase family hydrolase</fullName>
        <ecNumber evidence="3">3.5.1.59</ecNumber>
    </submittedName>
</protein>
<dbReference type="GO" id="GO:0050127">
    <property type="term" value="F:N-carbamoylsarcosine amidase activity"/>
    <property type="evidence" value="ECO:0007669"/>
    <property type="project" value="UniProtKB-EC"/>
</dbReference>
<dbReference type="OrthoDB" id="5360912at2"/>
<dbReference type="InterPro" id="IPR050272">
    <property type="entry name" value="Isochorismatase-like_hydrls"/>
</dbReference>
<dbReference type="SUPFAM" id="SSF52499">
    <property type="entry name" value="Isochorismatase-like hydrolases"/>
    <property type="match status" value="1"/>
</dbReference>
<evidence type="ECO:0000313" key="4">
    <source>
        <dbReference type="Proteomes" id="UP000076848"/>
    </source>
</evidence>
<dbReference type="STRING" id="288768.SAMEA3906486_03250"/>
<evidence type="ECO:0000256" key="1">
    <source>
        <dbReference type="ARBA" id="ARBA00022801"/>
    </source>
</evidence>
<proteinExistence type="predicted"/>
<reference evidence="3 4" key="1">
    <citation type="submission" date="2016-04" db="EMBL/GenBank/DDBJ databases">
        <authorList>
            <consortium name="Pathogen Informatics"/>
        </authorList>
    </citation>
    <scope>NUCLEOTIDE SEQUENCE [LARGE SCALE GENOMIC DNA]</scope>
    <source>
        <strain evidence="3 4">H050680373</strain>
    </source>
</reference>
<dbReference type="InterPro" id="IPR000868">
    <property type="entry name" value="Isochorismatase-like_dom"/>
</dbReference>
<dbReference type="EMBL" id="FKIF01000007">
    <property type="protein sequence ID" value="SAI70929.1"/>
    <property type="molecule type" value="Genomic_DNA"/>
</dbReference>
<dbReference type="Gene3D" id="3.40.50.850">
    <property type="entry name" value="Isochorismatase-like"/>
    <property type="match status" value="1"/>
</dbReference>
<dbReference type="PANTHER" id="PTHR43540:SF1">
    <property type="entry name" value="ISOCHORISMATASE HYDROLASE"/>
    <property type="match status" value="1"/>
</dbReference>
<sequence>MSDIYQRQAFGQTLGFGSATAMLIIDFQRGYTREDKLGGYNINEAIAATGVLLEAARQAGIPVAHVRFVSAPGGTDIGTFGMKVPTLRSITEDSPDAQFVPRVAPIEGEYVSIKRHGSAFFGTTLASWLMGLRVDTLLVTGCTTSGCVRASVCDASAYGLRPIVVRDCVGDRAQAPHEANLFDMQQKYADVIGLDEALSHLKVAQAA</sequence>
<keyword evidence="1 3" id="KW-0378">Hydrolase</keyword>
<dbReference type="Proteomes" id="UP000076848">
    <property type="component" value="Unassembled WGS sequence"/>
</dbReference>
<dbReference type="Pfam" id="PF00857">
    <property type="entry name" value="Isochorismatase"/>
    <property type="match status" value="1"/>
</dbReference>
<dbReference type="InterPro" id="IPR036380">
    <property type="entry name" value="Isochorismatase-like_sf"/>
</dbReference>
<dbReference type="RefSeq" id="WP_066129094.1">
    <property type="nucleotide sequence ID" value="NZ_FKIF01000007.1"/>
</dbReference>
<dbReference type="PANTHER" id="PTHR43540">
    <property type="entry name" value="PEROXYUREIDOACRYLATE/UREIDOACRYLATE AMIDOHYDROLASE-RELATED"/>
    <property type="match status" value="1"/>
</dbReference>
<dbReference type="AlphaFoldDB" id="A0A157SKD4"/>
<gene>
    <name evidence="3" type="ORF">SAMEA3906486_03250</name>
</gene>
<evidence type="ECO:0000313" key="3">
    <source>
        <dbReference type="EMBL" id="SAI70929.1"/>
    </source>
</evidence>
<accession>A0A157SKD4</accession>
<evidence type="ECO:0000259" key="2">
    <source>
        <dbReference type="Pfam" id="PF00857"/>
    </source>
</evidence>
<keyword evidence="4" id="KW-1185">Reference proteome</keyword>
<name>A0A157SKD4_9BORD</name>
<feature type="domain" description="Isochorismatase-like" evidence="2">
    <location>
        <begin position="20"/>
        <end position="195"/>
    </location>
</feature>
<dbReference type="EC" id="3.5.1.59" evidence="3"/>